<dbReference type="InterPro" id="IPR013783">
    <property type="entry name" value="Ig-like_fold"/>
</dbReference>
<dbReference type="Pfam" id="PF00082">
    <property type="entry name" value="Peptidase_S8"/>
    <property type="match status" value="1"/>
</dbReference>
<proteinExistence type="inferred from homology"/>
<accession>A0A0P0CMJ6</accession>
<dbReference type="SUPFAM" id="SSF52743">
    <property type="entry name" value="Subtilisin-like"/>
    <property type="match status" value="1"/>
</dbReference>
<dbReference type="InterPro" id="IPR022409">
    <property type="entry name" value="PKD/Chitinase_dom"/>
</dbReference>
<dbReference type="InterPro" id="IPR000209">
    <property type="entry name" value="Peptidase_S8/S53_dom"/>
</dbReference>
<dbReference type="GO" id="GO:0006508">
    <property type="term" value="P:proteolysis"/>
    <property type="evidence" value="ECO:0007669"/>
    <property type="project" value="UniProtKB-KW"/>
</dbReference>
<evidence type="ECO:0000259" key="15">
    <source>
        <dbReference type="PROSITE" id="PS50853"/>
    </source>
</evidence>
<dbReference type="PANTHER" id="PTHR43806:SF11">
    <property type="entry name" value="CEREVISIN-RELATED"/>
    <property type="match status" value="1"/>
</dbReference>
<evidence type="ECO:0000313" key="17">
    <source>
        <dbReference type="Proteomes" id="UP000061382"/>
    </source>
</evidence>
<dbReference type="EMBL" id="CP012643">
    <property type="protein sequence ID" value="ALJ00917.1"/>
    <property type="molecule type" value="Genomic_DNA"/>
</dbReference>
<dbReference type="GO" id="GO:0004252">
    <property type="term" value="F:serine-type endopeptidase activity"/>
    <property type="evidence" value="ECO:0007669"/>
    <property type="project" value="UniProtKB-UniRule"/>
</dbReference>
<dbReference type="PROSITE" id="PS50853">
    <property type="entry name" value="FN3"/>
    <property type="match status" value="1"/>
</dbReference>
<evidence type="ECO:0000256" key="9">
    <source>
        <dbReference type="ARBA" id="ARBA00023273"/>
    </source>
</evidence>
<feature type="domain" description="PKD" evidence="14">
    <location>
        <begin position="1283"/>
        <end position="1320"/>
    </location>
</feature>
<feature type="active site" description="Charge relay system" evidence="10 11">
    <location>
        <position position="261"/>
    </location>
</feature>
<dbReference type="Pfam" id="PF18962">
    <property type="entry name" value="Por_Secre_tail"/>
    <property type="match status" value="1"/>
</dbReference>
<feature type="domain" description="Fibronectin type-III" evidence="15">
    <location>
        <begin position="499"/>
        <end position="603"/>
    </location>
</feature>
<feature type="domain" description="PKD" evidence="14">
    <location>
        <begin position="1524"/>
        <end position="1605"/>
    </location>
</feature>
<feature type="region of interest" description="Disordered" evidence="12">
    <location>
        <begin position="236"/>
        <end position="259"/>
    </location>
</feature>
<dbReference type="Gene3D" id="2.60.40.740">
    <property type="match status" value="1"/>
</dbReference>
<dbReference type="InterPro" id="IPR036116">
    <property type="entry name" value="FN3_sf"/>
</dbReference>
<dbReference type="Gene3D" id="2.60.40.10">
    <property type="entry name" value="Immunoglobulins"/>
    <property type="match status" value="4"/>
</dbReference>
<dbReference type="InterPro" id="IPR050131">
    <property type="entry name" value="Peptidase_S8_subtilisin-like"/>
</dbReference>
<reference evidence="16 17" key="1">
    <citation type="submission" date="2015-08" db="EMBL/GenBank/DDBJ databases">
        <title>Complete genome sequence of Rufibacter tibetensis strain 1351t, a radiation-resistant bacterium from tibet plateau.</title>
        <authorList>
            <person name="Dai J."/>
        </authorList>
    </citation>
    <scope>NUCLEOTIDE SEQUENCE [LARGE SCALE GENOMIC DNA]</scope>
    <source>
        <strain evidence="16 17">1351</strain>
    </source>
</reference>
<evidence type="ECO:0000256" key="2">
    <source>
        <dbReference type="ARBA" id="ARBA00004496"/>
    </source>
</evidence>
<dbReference type="InterPro" id="IPR003961">
    <property type="entry name" value="FN3_dom"/>
</dbReference>
<feature type="active site" description="Charge relay system" evidence="10 11">
    <location>
        <position position="423"/>
    </location>
</feature>
<evidence type="ECO:0000256" key="13">
    <source>
        <dbReference type="SAM" id="SignalP"/>
    </source>
</evidence>
<dbReference type="SUPFAM" id="SSF49265">
    <property type="entry name" value="Fibronectin type III"/>
    <property type="match status" value="1"/>
</dbReference>
<dbReference type="OrthoDB" id="842906at2"/>
<keyword evidence="13" id="KW-0732">Signal</keyword>
<name>A0A0P0CMJ6_9BACT</name>
<dbReference type="Gene3D" id="3.40.50.200">
    <property type="entry name" value="Peptidase S8/S53 domain"/>
    <property type="match status" value="1"/>
</dbReference>
<dbReference type="PATRIC" id="fig|512763.3.peg.4476"/>
<evidence type="ECO:0000256" key="11">
    <source>
        <dbReference type="PROSITE-ProRule" id="PRU01240"/>
    </source>
</evidence>
<dbReference type="NCBIfam" id="NF012200">
    <property type="entry name" value="choice_anch_D"/>
    <property type="match status" value="1"/>
</dbReference>
<dbReference type="KEGG" id="rti:DC20_20395"/>
<evidence type="ECO:0000256" key="3">
    <source>
        <dbReference type="ARBA" id="ARBA00011073"/>
    </source>
</evidence>
<evidence type="ECO:0000256" key="4">
    <source>
        <dbReference type="ARBA" id="ARBA00022490"/>
    </source>
</evidence>
<evidence type="ECO:0000256" key="10">
    <source>
        <dbReference type="PIRSR" id="PIRSR615500-1"/>
    </source>
</evidence>
<feature type="chain" id="PRO_5006042711" description="PKD domain-containing protein" evidence="13">
    <location>
        <begin position="20"/>
        <end position="2198"/>
    </location>
</feature>
<dbReference type="SUPFAM" id="SSF49299">
    <property type="entry name" value="PKD domain"/>
    <property type="match status" value="2"/>
</dbReference>
<organism evidence="16 17">
    <name type="scientific">Rufibacter tibetensis</name>
    <dbReference type="NCBI Taxonomy" id="512763"/>
    <lineage>
        <taxon>Bacteria</taxon>
        <taxon>Pseudomonadati</taxon>
        <taxon>Bacteroidota</taxon>
        <taxon>Cytophagia</taxon>
        <taxon>Cytophagales</taxon>
        <taxon>Hymenobacteraceae</taxon>
        <taxon>Rufibacter</taxon>
    </lineage>
</organism>
<dbReference type="STRING" id="512763.DC20_20395"/>
<dbReference type="InterPro" id="IPR036852">
    <property type="entry name" value="Peptidase_S8/S53_dom_sf"/>
</dbReference>
<dbReference type="Pfam" id="PF00041">
    <property type="entry name" value="fn3"/>
    <property type="match status" value="1"/>
</dbReference>
<dbReference type="PANTHER" id="PTHR43806">
    <property type="entry name" value="PEPTIDASE S8"/>
    <property type="match status" value="1"/>
</dbReference>
<keyword evidence="9" id="KW-0966">Cell projection</keyword>
<keyword evidence="6 11" id="KW-0378">Hydrolase</keyword>
<keyword evidence="4" id="KW-0963">Cytoplasm</keyword>
<sequence>MNKPLLLLLLLLIVSQAKAQTSVFQSYNEHSKLRTGGIHKTDKLLQNKNNSIYSLQVKTENPTNNQTQDISEFPEYWPNRLYVKLKDGQKVKLQTFENKTRRPKAISNDKLNKAIVRYQASSVVQLPKLKKGSSIKNSAYQVVLDNTAQVQTLIQELRALPEVEYVERVPLYVTFRSPNDLEFIKNNQYALQRTKAVDAFSVHTGTARTLLAIVDDAVLISHPDLAGNVDVARSYDVADNDSDPSPPSSGPNKAGPSNFSHGTHCAGIAGAVTDNGTGVAAISNNKVSIMGIKCTRDNAPTSRVIEYSLDGIVYAINQGARVISMSFGGSGYSKTMQNLINEATANGVVFVAAAGNDNSENKIYPAAYTNVIAVASSDANDLKSNFSNYGTWIDISAPGTGILSTVTDSDGASGSYNFFSGTSMACPMVASQIALMLSENPDLTPQGVVQILKATADPIDEVPNQSPSLAGKLGSGRINALRAIQAIRDIKGTVVAPSAITNLQIVRAGQTEIEIEWTAPDAGGQAASLYEIRYSKEPITAANFETSLISRQNIFPDQPGRTQKLVLKELVPNTTYYVAIISKSLYGDSSPLSNVVSLATLPSPIIQVNPTFYNLTLDRANSSTISKNFTVTNLGTAQLNYAAALMPVAGSNISAYDKQQLTAENAVGLGGEGFITATKFTAGGLGFLLTHVQNLLNSRTSTGNLPIEVRILKGGTNPSKATLVASETFNRSVPAGGRFFTFPLLAPQRFAPGEVFWIVFVLPNGLDYPQGFDSVGSIPGTFFLSTNNGSTYEDAQTLANFLTNAAFKVRAVNADWINLNPQSGSLQVAQATDVNLGFNVTDVPDGVYQMNISFASNDPVNPVLDRPVSLKVTGGKAKFSTEPEEVNFGTLFIGGSHTVRFVLTNTGTANLIVKAESVNLDGFAAEDFTVDRESTITLAPGTKREIPVKFSPSKTGTLNGNMLMSTNDPAFGNVTIPLIANVVQPPVAAVSPSVLNFEMDTNGPATASDIIKIENKGEADLSYTVQALLDPISRISYDADRSADNHLGFGSQNPNIYTALRFDVTDASFNLTHIQNYLRTEVAANRNVTMRIFKGGNSPTSGTLLLEQSFEIATANGSLTTIPLQQSQQFKQGEVFWVVFFYQNIGQPQGYHINTPNAGRNFYSANGTNWTPLENAGGILTTSTFVIKALEMPNWLTVAPEIGQLSARNSLQHAVTVTTAGLQKGRYKGRIQVLSNDPNQKSAIVEVNLQLEDSPLADFTSNLTEVIPGEEVTFINSSQNADAYEWEFEGAEPASSTQTSPTAVYNTPGKYKVSLKAKNTRTGRTSEALVKEQYITVQNTLCHDLNAPFKGTESLAISSEGYLTGNNKQGDKAIANHYEVNRKEAYVTGVKVKFGAAVATNPEAAVTVAIWSTVSSNGTPQNILASKQVRIIDIAADLSTGRITNVVFDAPVKLEGGFFAGVILNNEPGNFVAIVHNANNDTTPGIIWTQDSSNNWKPLGAAWPDMANSALFVQPSVTQTLMPLVANFTIGAEKVCVGQQVQFDAAATIGALRYEWVLEGAATTTSSEISPKVAYTKAGTYKVILKAYDDCSGVYTVTKEISIEALPDASIAASGSTTLCEGDKVTLSAVAGEGFTYLWSTGATTRTIEVGAGGSYRVTVTNASGCTATSEVVQVIVNPLPIALITADGATIFCEGEKVTLSAPAAEGNAFLWSNGATTRSIEVNTAGNYTVTVTNANGCAVTSEATTVKVNTLPVATIAVNGATTFCQGNSVVLIASEGSNYLWSNGATSRSIEVRTAGDYTVTVTNAAGCQVTSAPLKVQVNDLPVATISASGTTRFCAGESVTLTATEGSSYRWSTGATTRQIVVRASDDYSVTVFNALGCSAISDPVKLIVHPLPIPTIRITGSTTLCQGQRVTLVAPEGSGYQYRWSNGDTTRSIEVGDAGNYSITVTNENGCAATSNAVEVNVNALPEARIIASGATTFCQGSSVVLTASEGTAYHWSNGATTRSITVSESGKYTVSVTNSNGCTAISEEERTVMNPLPDRPSIERDDIILSSSATAGNQWFRNNKAIQGATGMNYEPTESGTYHVQETSLTGCISEKSQEVYVTENDLITDLQVYPNPSTGKFTLSFTGLRPDNVNIRVVDMVGKVVFEGRKEVLESREFQLDFSRKAVGVYMLQIHHNGRNYSRKLVVQH</sequence>
<dbReference type="InterPro" id="IPR022398">
    <property type="entry name" value="Peptidase_S8_His-AS"/>
</dbReference>
<protein>
    <recommendedName>
        <fullName evidence="18">PKD domain-containing protein</fullName>
    </recommendedName>
</protein>
<dbReference type="Pfam" id="PF00801">
    <property type="entry name" value="PKD"/>
    <property type="match status" value="1"/>
</dbReference>
<evidence type="ECO:0000256" key="5">
    <source>
        <dbReference type="ARBA" id="ARBA00022670"/>
    </source>
</evidence>
<keyword evidence="5 11" id="KW-0645">Protease</keyword>
<comment type="similarity">
    <text evidence="3 11">Belongs to the peptidase S8 family.</text>
</comment>
<evidence type="ECO:0008006" key="18">
    <source>
        <dbReference type="Google" id="ProtNLM"/>
    </source>
</evidence>
<dbReference type="PROSITE" id="PS51892">
    <property type="entry name" value="SUBTILASE"/>
    <property type="match status" value="1"/>
</dbReference>
<dbReference type="InterPro" id="IPR015500">
    <property type="entry name" value="Peptidase_S8_subtilisin-rel"/>
</dbReference>
<dbReference type="Pfam" id="PF22544">
    <property type="entry name" value="HYDIN_VesB_CFA65-like_Ig"/>
    <property type="match status" value="1"/>
</dbReference>
<dbReference type="InterPro" id="IPR035986">
    <property type="entry name" value="PKD_dom_sf"/>
</dbReference>
<evidence type="ECO:0000256" key="6">
    <source>
        <dbReference type="ARBA" id="ARBA00022801"/>
    </source>
</evidence>
<keyword evidence="7 11" id="KW-0720">Serine protease</keyword>
<dbReference type="PRINTS" id="PR00723">
    <property type="entry name" value="SUBTILISIN"/>
</dbReference>
<dbReference type="NCBIfam" id="TIGR04183">
    <property type="entry name" value="Por_Secre_tail"/>
    <property type="match status" value="1"/>
</dbReference>
<feature type="active site" description="Charge relay system" evidence="10 11">
    <location>
        <position position="215"/>
    </location>
</feature>
<dbReference type="InterPro" id="IPR026444">
    <property type="entry name" value="Secre_tail"/>
</dbReference>
<keyword evidence="8" id="KW-0969">Cilium</keyword>
<evidence type="ECO:0000256" key="12">
    <source>
        <dbReference type="SAM" id="MobiDB-lite"/>
    </source>
</evidence>
<dbReference type="SMART" id="SM00089">
    <property type="entry name" value="PKD"/>
    <property type="match status" value="6"/>
</dbReference>
<feature type="signal peptide" evidence="13">
    <location>
        <begin position="1"/>
        <end position="19"/>
    </location>
</feature>
<dbReference type="InterPro" id="IPR000601">
    <property type="entry name" value="PKD_dom"/>
</dbReference>
<dbReference type="CDD" id="cd00146">
    <property type="entry name" value="PKD"/>
    <property type="match status" value="2"/>
</dbReference>
<evidence type="ECO:0000256" key="8">
    <source>
        <dbReference type="ARBA" id="ARBA00023069"/>
    </source>
</evidence>
<dbReference type="PROSITE" id="PS50093">
    <property type="entry name" value="PKD"/>
    <property type="match status" value="2"/>
</dbReference>
<dbReference type="InterPro" id="IPR053879">
    <property type="entry name" value="HYDIN_VesB_CFA65-like_Ig"/>
</dbReference>
<gene>
    <name evidence="16" type="ORF">DC20_20395</name>
</gene>
<keyword evidence="17" id="KW-1185">Reference proteome</keyword>
<evidence type="ECO:0000256" key="1">
    <source>
        <dbReference type="ARBA" id="ARBA00004138"/>
    </source>
</evidence>
<dbReference type="Proteomes" id="UP000061382">
    <property type="component" value="Chromosome"/>
</dbReference>
<evidence type="ECO:0000313" key="16">
    <source>
        <dbReference type="EMBL" id="ALJ00917.1"/>
    </source>
</evidence>
<dbReference type="PROSITE" id="PS00137">
    <property type="entry name" value="SUBTILASE_HIS"/>
    <property type="match status" value="1"/>
</dbReference>
<comment type="subcellular location">
    <subcellularLocation>
        <location evidence="1">Cell projection</location>
        <location evidence="1">Cilium</location>
    </subcellularLocation>
    <subcellularLocation>
        <location evidence="2">Cytoplasm</location>
    </subcellularLocation>
</comment>
<dbReference type="SMART" id="SM00060">
    <property type="entry name" value="FN3"/>
    <property type="match status" value="1"/>
</dbReference>
<dbReference type="CDD" id="cd00063">
    <property type="entry name" value="FN3"/>
    <property type="match status" value="1"/>
</dbReference>
<dbReference type="GO" id="GO:0005737">
    <property type="term" value="C:cytoplasm"/>
    <property type="evidence" value="ECO:0007669"/>
    <property type="project" value="UniProtKB-SubCell"/>
</dbReference>
<evidence type="ECO:0000256" key="7">
    <source>
        <dbReference type="ARBA" id="ARBA00022825"/>
    </source>
</evidence>
<evidence type="ECO:0000259" key="14">
    <source>
        <dbReference type="PROSITE" id="PS50093"/>
    </source>
</evidence>